<proteinExistence type="predicted"/>
<accession>A0AAV5ILL9</accession>
<reference evidence="2 3" key="1">
    <citation type="journal article" date="2021" name="Commun. Biol.">
        <title>The genome of Shorea leprosula (Dipterocarpaceae) highlights the ecological relevance of drought in aseasonal tropical rainforests.</title>
        <authorList>
            <person name="Ng K.K.S."/>
            <person name="Kobayashi M.J."/>
            <person name="Fawcett J.A."/>
            <person name="Hatakeyama M."/>
            <person name="Paape T."/>
            <person name="Ng C.H."/>
            <person name="Ang C.C."/>
            <person name="Tnah L.H."/>
            <person name="Lee C.T."/>
            <person name="Nishiyama T."/>
            <person name="Sese J."/>
            <person name="O'Brien M.J."/>
            <person name="Copetti D."/>
            <person name="Mohd Noor M.I."/>
            <person name="Ong R.C."/>
            <person name="Putra M."/>
            <person name="Sireger I.Z."/>
            <person name="Indrioko S."/>
            <person name="Kosugi Y."/>
            <person name="Izuno A."/>
            <person name="Isagi Y."/>
            <person name="Lee S.L."/>
            <person name="Shimizu K.K."/>
        </authorList>
    </citation>
    <scope>NUCLEOTIDE SEQUENCE [LARGE SCALE GENOMIC DNA]</scope>
    <source>
        <strain evidence="2">214</strain>
    </source>
</reference>
<evidence type="ECO:0000313" key="2">
    <source>
        <dbReference type="EMBL" id="GKU99744.1"/>
    </source>
</evidence>
<name>A0AAV5ILL9_9ROSI</name>
<evidence type="ECO:0000313" key="3">
    <source>
        <dbReference type="Proteomes" id="UP001054252"/>
    </source>
</evidence>
<comment type="caution">
    <text evidence="2">The sequence shown here is derived from an EMBL/GenBank/DDBJ whole genome shotgun (WGS) entry which is preliminary data.</text>
</comment>
<protein>
    <submittedName>
        <fullName evidence="2">Uncharacterized protein</fullName>
    </submittedName>
</protein>
<gene>
    <name evidence="2" type="ORF">SLEP1_g12543</name>
</gene>
<dbReference type="EMBL" id="BPVZ01000014">
    <property type="protein sequence ID" value="GKU99744.1"/>
    <property type="molecule type" value="Genomic_DNA"/>
</dbReference>
<organism evidence="2 3">
    <name type="scientific">Rubroshorea leprosula</name>
    <dbReference type="NCBI Taxonomy" id="152421"/>
    <lineage>
        <taxon>Eukaryota</taxon>
        <taxon>Viridiplantae</taxon>
        <taxon>Streptophyta</taxon>
        <taxon>Embryophyta</taxon>
        <taxon>Tracheophyta</taxon>
        <taxon>Spermatophyta</taxon>
        <taxon>Magnoliopsida</taxon>
        <taxon>eudicotyledons</taxon>
        <taxon>Gunneridae</taxon>
        <taxon>Pentapetalae</taxon>
        <taxon>rosids</taxon>
        <taxon>malvids</taxon>
        <taxon>Malvales</taxon>
        <taxon>Dipterocarpaceae</taxon>
        <taxon>Rubroshorea</taxon>
    </lineage>
</organism>
<keyword evidence="3" id="KW-1185">Reference proteome</keyword>
<dbReference type="Proteomes" id="UP001054252">
    <property type="component" value="Unassembled WGS sequence"/>
</dbReference>
<sequence length="214" mass="23707">MDTIVSFGYEDVMIKNVYYTTIGGSVSTLKCLATDDSIRDIIRMVDNNVVEEEGEHEEKVGESIDSEAKAGAKEGDLGNITQEYLVGSKGNIRNAFEKGECSKGHRGNCGELEFESTDGCVDDWSSTDDDEEPLCNSDKDNEELIDVKKRVRFIRRPIERLKVPSGLQTPQVVKYKHVVKMPTPKSTIKKPATRSTPVSKGKKVASSDLTKLRS</sequence>
<feature type="region of interest" description="Disordered" evidence="1">
    <location>
        <begin position="181"/>
        <end position="214"/>
    </location>
</feature>
<evidence type="ECO:0000256" key="1">
    <source>
        <dbReference type="SAM" id="MobiDB-lite"/>
    </source>
</evidence>
<dbReference type="AlphaFoldDB" id="A0AAV5ILL9"/>